<evidence type="ECO:0008006" key="3">
    <source>
        <dbReference type="Google" id="ProtNLM"/>
    </source>
</evidence>
<dbReference type="EMBL" id="CP050063">
    <property type="protein sequence ID" value="QIP16786.1"/>
    <property type="molecule type" value="Genomic_DNA"/>
</dbReference>
<dbReference type="RefSeq" id="WP_167217003.1">
    <property type="nucleotide sequence ID" value="NZ_CP050063.1"/>
</dbReference>
<name>A0A6G9AWR3_9BACT</name>
<evidence type="ECO:0000313" key="1">
    <source>
        <dbReference type="EMBL" id="QIP16786.1"/>
    </source>
</evidence>
<reference evidence="1 2" key="1">
    <citation type="submission" date="2020-03" db="EMBL/GenBank/DDBJ databases">
        <authorList>
            <person name="Kim M.K."/>
        </authorList>
    </citation>
    <scope>NUCLEOTIDE SEQUENCE [LARGE SCALE GENOMIC DNA]</scope>
    <source>
        <strain evidence="1 2">BT328</strain>
    </source>
</reference>
<dbReference type="AlphaFoldDB" id="A0A6G9AWR3"/>
<protein>
    <recommendedName>
        <fullName evidence="3">DUF4404 family protein</fullName>
    </recommendedName>
</protein>
<evidence type="ECO:0000313" key="2">
    <source>
        <dbReference type="Proteomes" id="UP000501802"/>
    </source>
</evidence>
<dbReference type="Proteomes" id="UP000501802">
    <property type="component" value="Chromosome"/>
</dbReference>
<dbReference type="KEGG" id="spib:G8759_31175"/>
<proteinExistence type="predicted"/>
<accession>A0A6G9AWR3</accession>
<organism evidence="1 2">
    <name type="scientific">Spirosoma aureum</name>
    <dbReference type="NCBI Taxonomy" id="2692134"/>
    <lineage>
        <taxon>Bacteria</taxon>
        <taxon>Pseudomonadati</taxon>
        <taxon>Bacteroidota</taxon>
        <taxon>Cytophagia</taxon>
        <taxon>Cytophagales</taxon>
        <taxon>Cytophagaceae</taxon>
        <taxon>Spirosoma</taxon>
    </lineage>
</organism>
<keyword evidence="2" id="KW-1185">Reference proteome</keyword>
<sequence>MNPDDQTLEEHKQQMLVFRQTMKEQHGEEFDTLLNSYKETLQTILDQMPGMAAVELADQMVDQLDADTTLDEDERELWKGLIVIAALEMDKLIDLL</sequence>
<gene>
    <name evidence="1" type="ORF">G8759_31175</name>
</gene>